<dbReference type="GO" id="GO:0051726">
    <property type="term" value="P:regulation of cell cycle"/>
    <property type="evidence" value="ECO:0007669"/>
    <property type="project" value="UniProtKB-ARBA"/>
</dbReference>
<feature type="compositionally biased region" description="Basic and acidic residues" evidence="22">
    <location>
        <begin position="469"/>
        <end position="482"/>
    </location>
</feature>
<accession>A0A498N7H5</accession>
<keyword evidence="16" id="KW-0464">Manganese</keyword>
<dbReference type="InterPro" id="IPR036457">
    <property type="entry name" value="PPM-type-like_dom_sf"/>
</dbReference>
<dbReference type="Proteomes" id="UP000290572">
    <property type="component" value="Unassembled WGS sequence"/>
</dbReference>
<evidence type="ECO:0000256" key="12">
    <source>
        <dbReference type="ARBA" id="ARBA00022842"/>
    </source>
</evidence>
<dbReference type="FunFam" id="3.60.40.10:FF:000023">
    <property type="entry name" value="Protein phosphatase, Mg2+/Mn2+-dependent, 1G"/>
    <property type="match status" value="1"/>
</dbReference>
<organism evidence="24 25">
    <name type="scientific">Labeo rohita</name>
    <name type="common">Indian major carp</name>
    <name type="synonym">Cyprinus rohita</name>
    <dbReference type="NCBI Taxonomy" id="84645"/>
    <lineage>
        <taxon>Eukaryota</taxon>
        <taxon>Metazoa</taxon>
        <taxon>Chordata</taxon>
        <taxon>Craniata</taxon>
        <taxon>Vertebrata</taxon>
        <taxon>Euteleostomi</taxon>
        <taxon>Actinopterygii</taxon>
        <taxon>Neopterygii</taxon>
        <taxon>Teleostei</taxon>
        <taxon>Ostariophysi</taxon>
        <taxon>Cypriniformes</taxon>
        <taxon>Cyprinidae</taxon>
        <taxon>Labeoninae</taxon>
        <taxon>Labeonini</taxon>
        <taxon>Labeo</taxon>
    </lineage>
</organism>
<dbReference type="PANTHER" id="PTHR13832">
    <property type="entry name" value="PROTEIN PHOSPHATASE 2C"/>
    <property type="match status" value="1"/>
</dbReference>
<evidence type="ECO:0000256" key="16">
    <source>
        <dbReference type="ARBA" id="ARBA00023211"/>
    </source>
</evidence>
<comment type="caution">
    <text evidence="24">The sequence shown here is derived from an EMBL/GenBank/DDBJ whole genome shotgun (WGS) entry which is preliminary data.</text>
</comment>
<feature type="region of interest" description="Disordered" evidence="22">
    <location>
        <begin position="469"/>
        <end position="498"/>
    </location>
</feature>
<proteinExistence type="evidence at protein level"/>
<evidence type="ECO:0000256" key="15">
    <source>
        <dbReference type="ARBA" id="ARBA00023136"/>
    </source>
</evidence>
<dbReference type="InterPro" id="IPR000222">
    <property type="entry name" value="PP2C_BS"/>
</dbReference>
<dbReference type="EMBL" id="QBIY01011987">
    <property type="protein sequence ID" value="RXN27642.1"/>
    <property type="molecule type" value="Genomic_DNA"/>
</dbReference>
<evidence type="ECO:0000256" key="8">
    <source>
        <dbReference type="ARBA" id="ARBA00022707"/>
    </source>
</evidence>
<keyword evidence="12" id="KW-0460">Magnesium</keyword>
<comment type="cofactor">
    <cofactor evidence="1">
        <name>Mn(2+)</name>
        <dbReference type="ChEBI" id="CHEBI:29035"/>
    </cofactor>
</comment>
<dbReference type="InterPro" id="IPR001932">
    <property type="entry name" value="PPM-type_phosphatase-like_dom"/>
</dbReference>
<feature type="domain" description="PPM-type phosphatase" evidence="23">
    <location>
        <begin position="23"/>
        <end position="463"/>
    </location>
</feature>
<dbReference type="GO" id="GO:0016020">
    <property type="term" value="C:membrane"/>
    <property type="evidence" value="ECO:0007669"/>
    <property type="project" value="UniProtKB-SubCell"/>
</dbReference>
<evidence type="ECO:0000256" key="17">
    <source>
        <dbReference type="ARBA" id="ARBA00023288"/>
    </source>
</evidence>
<dbReference type="Gene3D" id="3.60.40.10">
    <property type="entry name" value="PPM-type phosphatase domain"/>
    <property type="match status" value="2"/>
</dbReference>
<feature type="compositionally biased region" description="Acidic residues" evidence="22">
    <location>
        <begin position="265"/>
        <end position="284"/>
    </location>
</feature>
<feature type="compositionally biased region" description="Low complexity" evidence="22">
    <location>
        <begin position="222"/>
        <end position="260"/>
    </location>
</feature>
<dbReference type="CDD" id="cd00143">
    <property type="entry name" value="PP2Cc"/>
    <property type="match status" value="1"/>
</dbReference>
<evidence type="ECO:0000256" key="22">
    <source>
        <dbReference type="SAM" id="MobiDB-lite"/>
    </source>
</evidence>
<name>A0A498N7H5_LABRO</name>
<keyword evidence="17" id="KW-0449">Lipoprotein</keyword>
<feature type="compositionally biased region" description="Basic and acidic residues" evidence="22">
    <location>
        <begin position="171"/>
        <end position="185"/>
    </location>
</feature>
<keyword evidence="14" id="KW-0007">Acetylation</keyword>
<dbReference type="PROSITE" id="PS01032">
    <property type="entry name" value="PPM_1"/>
    <property type="match status" value="1"/>
</dbReference>
<reference evidence="24 25" key="1">
    <citation type="submission" date="2018-03" db="EMBL/GenBank/DDBJ databases">
        <title>Draft genome sequence of Rohu Carp (Labeo rohita).</title>
        <authorList>
            <person name="Das P."/>
            <person name="Kushwaha B."/>
            <person name="Joshi C.G."/>
            <person name="Kumar D."/>
            <person name="Nagpure N.S."/>
            <person name="Sahoo L."/>
            <person name="Das S.P."/>
            <person name="Bit A."/>
            <person name="Patnaik S."/>
            <person name="Meher P.K."/>
            <person name="Jayasankar P."/>
            <person name="Koringa P.G."/>
            <person name="Patel N.V."/>
            <person name="Hinsu A.T."/>
            <person name="Kumar R."/>
            <person name="Pandey M."/>
            <person name="Agarwal S."/>
            <person name="Srivastava S."/>
            <person name="Singh M."/>
            <person name="Iquebal M.A."/>
            <person name="Jaiswal S."/>
            <person name="Angadi U.B."/>
            <person name="Kumar N."/>
            <person name="Raza M."/>
            <person name="Shah T.M."/>
            <person name="Rai A."/>
            <person name="Jena J.K."/>
        </authorList>
    </citation>
    <scope>NUCLEOTIDE SEQUENCE [LARGE SCALE GENOMIC DNA]</scope>
    <source>
        <strain evidence="24">DASCIFA01</strain>
        <tissue evidence="24">Testis</tissue>
    </source>
</reference>
<feature type="region of interest" description="Disordered" evidence="22">
    <location>
        <begin position="154"/>
        <end position="288"/>
    </location>
</feature>
<keyword evidence="25" id="KW-1185">Reference proteome</keyword>
<sequence length="498" mass="53042">MGAYLSQPNTEKTTGVGGNKNMNFGFAAMQGWRVSMEDAHNCIPEMDEETAMFAVYDGHGGEEVALYCSKYLPDIIKEQKAYKDGKLQKALEDAFLAIDARITTEEVIKELVQIAGRPQEETEKVADEDDVDNEEAALLHEEATMTIEELLSRFGQNQNKSAKKPCPGASKESEDGEKSHAEKAINGETESGASEADSNGKEKAATAGDAAGGSKMRACRRAAASSGSSGSASGGAAEKSGDAGPSCSSSAAAAPGSAKSKFFEDSEESEEGEDEEEGSEEEPGSDSGTTAVVALIRGKQLIVANAGDSRCVVSEKGKAVDMSYDHKPEDELELARIKNAGGKVTMDGRVNGGLNLSRAIGDHFYKRNKALPPEEQMISALPDVKVLTLNEDHDFMVIACDGIWNVMSSQEVVDFVSERLKTEAGKNKPLSAIIEELLDHCLAPDTSGDGTGCDNMTCIIITFSPHLGNNKDESTKKRKPEETAAEENGNDSKKSKTE</sequence>
<evidence type="ECO:0000259" key="23">
    <source>
        <dbReference type="PROSITE" id="PS51746"/>
    </source>
</evidence>
<evidence type="ECO:0000256" key="13">
    <source>
        <dbReference type="ARBA" id="ARBA00022912"/>
    </source>
</evidence>
<dbReference type="GO" id="GO:0005654">
    <property type="term" value="C:nucleoplasm"/>
    <property type="evidence" value="ECO:0007669"/>
    <property type="project" value="TreeGrafter"/>
</dbReference>
<dbReference type="GO" id="GO:0046872">
    <property type="term" value="F:metal ion binding"/>
    <property type="evidence" value="ECO:0007669"/>
    <property type="project" value="UniProtKB-KW"/>
</dbReference>
<dbReference type="SMART" id="SM00332">
    <property type="entry name" value="PP2Cc"/>
    <property type="match status" value="1"/>
</dbReference>
<keyword evidence="6" id="KW-0488">Methylation</keyword>
<gene>
    <name evidence="24" type="ORF">ROHU_036397</name>
</gene>
<evidence type="ECO:0000256" key="3">
    <source>
        <dbReference type="ARBA" id="ARBA00004635"/>
    </source>
</evidence>
<keyword evidence="10" id="KW-0677">Repeat</keyword>
<dbReference type="GO" id="GO:0004722">
    <property type="term" value="F:protein serine/threonine phosphatase activity"/>
    <property type="evidence" value="ECO:0007669"/>
    <property type="project" value="UniProtKB-EC"/>
</dbReference>
<keyword evidence="8" id="KW-0519">Myristate</keyword>
<comment type="subunit">
    <text evidence="18">Interacts with NOL3; may dephosphorylate NOL3.</text>
</comment>
<dbReference type="PROSITE" id="PS51746">
    <property type="entry name" value="PPM_2"/>
    <property type="match status" value="1"/>
</dbReference>
<dbReference type="Pfam" id="PF00481">
    <property type="entry name" value="PP2C"/>
    <property type="match status" value="2"/>
</dbReference>
<evidence type="ECO:0000313" key="24">
    <source>
        <dbReference type="EMBL" id="RXN27642.1"/>
    </source>
</evidence>
<dbReference type="AlphaFoldDB" id="A0A498N7H5"/>
<dbReference type="EC" id="3.1.3.16" evidence="5"/>
<evidence type="ECO:0000256" key="18">
    <source>
        <dbReference type="ARBA" id="ARBA00038798"/>
    </source>
</evidence>
<evidence type="ECO:0000256" key="2">
    <source>
        <dbReference type="ARBA" id="ARBA00001946"/>
    </source>
</evidence>
<keyword evidence="9" id="KW-0479">Metal-binding</keyword>
<evidence type="ECO:0000256" key="7">
    <source>
        <dbReference type="ARBA" id="ARBA00022553"/>
    </source>
</evidence>
<evidence type="ECO:0000256" key="19">
    <source>
        <dbReference type="ARBA" id="ARBA00040767"/>
    </source>
</evidence>
<dbReference type="FunFam" id="3.60.40.10:FF:000029">
    <property type="entry name" value="Protein phosphatase, Mg2+/Mn2+-dependent, 1G"/>
    <property type="match status" value="1"/>
</dbReference>
<keyword evidence="26" id="KW-1267">Proteomics identification</keyword>
<dbReference type="PANTHER" id="PTHR13832:SF803">
    <property type="entry name" value="PROTEIN PHOSPHATASE 1G"/>
    <property type="match status" value="1"/>
</dbReference>
<comment type="cofactor">
    <cofactor evidence="2">
        <name>Mg(2+)</name>
        <dbReference type="ChEBI" id="CHEBI:18420"/>
    </cofactor>
</comment>
<evidence type="ECO:0000256" key="21">
    <source>
        <dbReference type="RuleBase" id="RU003465"/>
    </source>
</evidence>
<evidence type="ECO:0000256" key="5">
    <source>
        <dbReference type="ARBA" id="ARBA00013081"/>
    </source>
</evidence>
<dbReference type="InterPro" id="IPR015655">
    <property type="entry name" value="PP2C"/>
</dbReference>
<evidence type="ECO:0000256" key="11">
    <source>
        <dbReference type="ARBA" id="ARBA00022801"/>
    </source>
</evidence>
<comment type="subcellular location">
    <subcellularLocation>
        <location evidence="3">Membrane</location>
        <topology evidence="3">Lipid-anchor</topology>
    </subcellularLocation>
</comment>
<dbReference type="STRING" id="84645.A0A498N7H5"/>
<evidence type="ECO:0000256" key="1">
    <source>
        <dbReference type="ARBA" id="ARBA00001936"/>
    </source>
</evidence>
<comment type="similarity">
    <text evidence="4 21">Belongs to the PP2C family.</text>
</comment>
<evidence type="ECO:0000313" key="25">
    <source>
        <dbReference type="Proteomes" id="UP000290572"/>
    </source>
</evidence>
<evidence type="ECO:0000256" key="4">
    <source>
        <dbReference type="ARBA" id="ARBA00006702"/>
    </source>
</evidence>
<evidence type="ECO:0000256" key="6">
    <source>
        <dbReference type="ARBA" id="ARBA00022481"/>
    </source>
</evidence>
<keyword evidence="13 21" id="KW-0904">Protein phosphatase</keyword>
<comment type="catalytic activity">
    <reaction evidence="20">
        <text>O-phospho-L-threonyl-[protein] + H2O = L-threonyl-[protein] + phosphate</text>
        <dbReference type="Rhea" id="RHEA:47004"/>
        <dbReference type="Rhea" id="RHEA-COMP:11060"/>
        <dbReference type="Rhea" id="RHEA-COMP:11605"/>
        <dbReference type="ChEBI" id="CHEBI:15377"/>
        <dbReference type="ChEBI" id="CHEBI:30013"/>
        <dbReference type="ChEBI" id="CHEBI:43474"/>
        <dbReference type="ChEBI" id="CHEBI:61977"/>
        <dbReference type="EC" id="3.1.3.16"/>
    </reaction>
    <physiologicalReaction direction="left-to-right" evidence="20">
        <dbReference type="Rhea" id="RHEA:47005"/>
    </physiologicalReaction>
</comment>
<evidence type="ECO:0007829" key="26">
    <source>
        <dbReference type="PeptideAtlas" id="A0A498N7H5"/>
    </source>
</evidence>
<keyword evidence="7" id="KW-0597">Phosphoprotein</keyword>
<keyword evidence="15" id="KW-0472">Membrane</keyword>
<evidence type="ECO:0000256" key="14">
    <source>
        <dbReference type="ARBA" id="ARBA00022990"/>
    </source>
</evidence>
<evidence type="ECO:0000256" key="9">
    <source>
        <dbReference type="ARBA" id="ARBA00022723"/>
    </source>
</evidence>
<evidence type="ECO:0000256" key="10">
    <source>
        <dbReference type="ARBA" id="ARBA00022737"/>
    </source>
</evidence>
<evidence type="ECO:0000256" key="20">
    <source>
        <dbReference type="ARBA" id="ARBA00048832"/>
    </source>
</evidence>
<protein>
    <recommendedName>
        <fullName evidence="19">Protein phosphatase 1G</fullName>
        <ecNumber evidence="5">3.1.3.16</ecNumber>
    </recommendedName>
</protein>
<keyword evidence="11 21" id="KW-0378">Hydrolase</keyword>
<dbReference type="SUPFAM" id="SSF81606">
    <property type="entry name" value="PP2C-like"/>
    <property type="match status" value="1"/>
</dbReference>